<gene>
    <name evidence="1" type="ORF">L2764_07385</name>
</gene>
<dbReference type="Proteomes" id="UP001203423">
    <property type="component" value="Unassembled WGS sequence"/>
</dbReference>
<reference evidence="1 2" key="1">
    <citation type="submission" date="2022-01" db="EMBL/GenBank/DDBJ databases">
        <title>Whole genome-based taxonomy of the Shewanellaceae.</title>
        <authorList>
            <person name="Martin-Rodriguez A.J."/>
        </authorList>
    </citation>
    <scope>NUCLEOTIDE SEQUENCE [LARGE SCALE GENOMIC DNA]</scope>
    <source>
        <strain evidence="1 2">DSM 17177</strain>
    </source>
</reference>
<comment type="caution">
    <text evidence="1">The sequence shown here is derived from an EMBL/GenBank/DDBJ whole genome shotgun (WGS) entry which is preliminary data.</text>
</comment>
<dbReference type="Pfam" id="PF04214">
    <property type="entry name" value="DUF411"/>
    <property type="match status" value="1"/>
</dbReference>
<evidence type="ECO:0000313" key="2">
    <source>
        <dbReference type="Proteomes" id="UP001203423"/>
    </source>
</evidence>
<accession>A0ABT0L9B6</accession>
<protein>
    <submittedName>
        <fullName evidence="1">DUF411 domain-containing protein</fullName>
    </submittedName>
</protein>
<dbReference type="RefSeq" id="WP_248939577.1">
    <property type="nucleotide sequence ID" value="NZ_JAKIKS010000021.1"/>
</dbReference>
<evidence type="ECO:0000313" key="1">
    <source>
        <dbReference type="EMBL" id="MCL1124297.1"/>
    </source>
</evidence>
<name>A0ABT0L9B6_9GAMM</name>
<sequence length="172" mass="19169">MFIIHFYFFVRRWARGCLIVVLTLGVMPLAHAEAALKREPLMLDVYKSPNCSCCKQWVAYMNERGFMVQTHNTHHLDALKQSKGIGPAYQSCHTGISADGYVFEGHIPAQFVKAFLAAPPEDALGLSVPAMPVGSPGMEYQDMFRPYDILLLKQDGSTVLYGRVNSLEASLE</sequence>
<dbReference type="EMBL" id="JAKIKS010000021">
    <property type="protein sequence ID" value="MCL1124297.1"/>
    <property type="molecule type" value="Genomic_DNA"/>
</dbReference>
<proteinExistence type="predicted"/>
<dbReference type="InterPro" id="IPR007332">
    <property type="entry name" value="DUF411"/>
</dbReference>
<organism evidence="1 2">
    <name type="scientific">Shewanella surugensis</name>
    <dbReference type="NCBI Taxonomy" id="212020"/>
    <lineage>
        <taxon>Bacteria</taxon>
        <taxon>Pseudomonadati</taxon>
        <taxon>Pseudomonadota</taxon>
        <taxon>Gammaproteobacteria</taxon>
        <taxon>Alteromonadales</taxon>
        <taxon>Shewanellaceae</taxon>
        <taxon>Shewanella</taxon>
    </lineage>
</organism>
<keyword evidence="2" id="KW-1185">Reference proteome</keyword>